<gene>
    <name evidence="2" type="ordered locus">Mpe_A2749</name>
</gene>
<dbReference type="AlphaFoldDB" id="A2SJG4"/>
<dbReference type="Proteomes" id="UP000000366">
    <property type="component" value="Chromosome"/>
</dbReference>
<dbReference type="PANTHER" id="PTHR40590:SF1">
    <property type="entry name" value="CYTOPLASMIC PROTEIN"/>
    <property type="match status" value="1"/>
</dbReference>
<dbReference type="HOGENOM" id="CLU_057525_1_0_4"/>
<name>A2SJG4_METPP</name>
<dbReference type="KEGG" id="mpt:Mpe_A2749"/>
<reference evidence="2 3" key="1">
    <citation type="journal article" date="2007" name="J. Bacteriol.">
        <title>Whole-genome analysis of the methyl tert-butyl ether-degrading beta-proteobacterium Methylibium petroleiphilum PM1.</title>
        <authorList>
            <person name="Kane S.R."/>
            <person name="Chakicherla A.Y."/>
            <person name="Chain P.S.G."/>
            <person name="Schmidt R."/>
            <person name="Shin M.W."/>
            <person name="Legler T.C."/>
            <person name="Scow K.M."/>
            <person name="Larimer F.W."/>
            <person name="Lucas S.M."/>
            <person name="Richardson P.M."/>
            <person name="Hristova K.R."/>
        </authorList>
    </citation>
    <scope>NUCLEOTIDE SEQUENCE [LARGE SCALE GENOMIC DNA]</scope>
    <source>
        <strain evidence="3">ATCC BAA-1232 / LMG 22953 / PM1</strain>
    </source>
</reference>
<dbReference type="InterPro" id="IPR002816">
    <property type="entry name" value="TraB/PrgY/GumN_fam"/>
</dbReference>
<dbReference type="STRING" id="420662.Mpe_A2749"/>
<evidence type="ECO:0000256" key="1">
    <source>
        <dbReference type="SAM" id="SignalP"/>
    </source>
</evidence>
<keyword evidence="3" id="KW-1185">Reference proteome</keyword>
<dbReference type="RefSeq" id="WP_011830332.1">
    <property type="nucleotide sequence ID" value="NC_008825.1"/>
</dbReference>
<evidence type="ECO:0008006" key="4">
    <source>
        <dbReference type="Google" id="ProtNLM"/>
    </source>
</evidence>
<dbReference type="EMBL" id="CP000555">
    <property type="protein sequence ID" value="ABM95703.1"/>
    <property type="molecule type" value="Genomic_DNA"/>
</dbReference>
<dbReference type="CDD" id="cd14789">
    <property type="entry name" value="Tiki"/>
    <property type="match status" value="1"/>
</dbReference>
<accession>A2SJG4</accession>
<proteinExistence type="predicted"/>
<keyword evidence="1" id="KW-0732">Signal</keyword>
<sequence>MPLHRLATALVALLVLTVGAAVAAPFDRGLLWRIERDGRPASHVYGTIHLDDARAKAFGPQVDEALAASRALVVEMLDDADSRSAFETAARLPPGRSLRTLAGPERFERVASRLSARYGLPAAATERLTPWAAYLTLSQPPRPQGEIVDAALQRIARQRGLPVVPLETAREQIASIAAVQTGHMLALLEAQARRHDEAIAAIDTLLARYLEEDLDGMLHNEELALRDEPALRPAYGDLFEQILVRRSARMVERMRPRLERGGAFVAIGALHLHGEQGVLALLERAGWQVRRVEMQRR</sequence>
<dbReference type="eggNOG" id="COG3735">
    <property type="taxonomic scope" value="Bacteria"/>
</dbReference>
<evidence type="ECO:0000313" key="2">
    <source>
        <dbReference type="EMBL" id="ABM95703.1"/>
    </source>
</evidence>
<feature type="chain" id="PRO_5002646456" description="TraB/GumN family protein" evidence="1">
    <location>
        <begin position="24"/>
        <end position="297"/>
    </location>
</feature>
<feature type="signal peptide" evidence="1">
    <location>
        <begin position="1"/>
        <end position="23"/>
    </location>
</feature>
<dbReference type="Pfam" id="PF01963">
    <property type="entry name" value="TraB_PrgY_gumN"/>
    <property type="match status" value="1"/>
</dbReference>
<protein>
    <recommendedName>
        <fullName evidence="4">TraB/GumN family protein</fullName>
    </recommendedName>
</protein>
<dbReference type="PANTHER" id="PTHR40590">
    <property type="entry name" value="CYTOPLASMIC PROTEIN-RELATED"/>
    <property type="match status" value="1"/>
</dbReference>
<dbReference type="InterPro" id="IPR047111">
    <property type="entry name" value="YbaP-like"/>
</dbReference>
<evidence type="ECO:0000313" key="3">
    <source>
        <dbReference type="Proteomes" id="UP000000366"/>
    </source>
</evidence>
<organism evidence="2 3">
    <name type="scientific">Methylibium petroleiphilum (strain ATCC BAA-1232 / LMG 22953 / PM1)</name>
    <dbReference type="NCBI Taxonomy" id="420662"/>
    <lineage>
        <taxon>Bacteria</taxon>
        <taxon>Pseudomonadati</taxon>
        <taxon>Pseudomonadota</taxon>
        <taxon>Betaproteobacteria</taxon>
        <taxon>Burkholderiales</taxon>
        <taxon>Sphaerotilaceae</taxon>
        <taxon>Methylibium</taxon>
    </lineage>
</organism>